<dbReference type="PANTHER" id="PTHR15350:SF2">
    <property type="entry name" value="EUKARYOTIC TRANSLATION INITIATION FACTOR 3 SUBUNIT M"/>
    <property type="match status" value="1"/>
</dbReference>
<protein>
    <submittedName>
        <fullName evidence="3">Eukaryotic translation initiation factor 3 subunit M-like</fullName>
    </submittedName>
</protein>
<dbReference type="InParanoid" id="A0A1V9WY25"/>
<organism evidence="3 4">
    <name type="scientific">Tropilaelaps mercedesae</name>
    <dbReference type="NCBI Taxonomy" id="418985"/>
    <lineage>
        <taxon>Eukaryota</taxon>
        <taxon>Metazoa</taxon>
        <taxon>Ecdysozoa</taxon>
        <taxon>Arthropoda</taxon>
        <taxon>Chelicerata</taxon>
        <taxon>Arachnida</taxon>
        <taxon>Acari</taxon>
        <taxon>Parasitiformes</taxon>
        <taxon>Mesostigmata</taxon>
        <taxon>Gamasina</taxon>
        <taxon>Dermanyssoidea</taxon>
        <taxon>Laelapidae</taxon>
        <taxon>Tropilaelaps</taxon>
    </lineage>
</organism>
<evidence type="ECO:0000256" key="1">
    <source>
        <dbReference type="ARBA" id="ARBA00008482"/>
    </source>
</evidence>
<dbReference type="OrthoDB" id="10267031at2759"/>
<accession>A0A1V9WY25</accession>
<feature type="domain" description="PCI" evidence="2">
    <location>
        <begin position="174"/>
        <end position="334"/>
    </location>
</feature>
<sequence length="381" mass="43768">MSLPMFIPLTFSEQCSEIHQLFLEHNAPISEKPKELNAEISELIGACNVCFKMPPEDAESVLNGFVSILVCKTDNIEADYKLFCERLESTTTQPYLGVSFNVLYNFYEGLAEDCPNRVEVYCSLLRVAAKVGAVADVFQDVSVTKRWLEETRCPVEKARNVYRNIHAALGSACLSDMPLRVMVELLSTYEEHDAKEATQDAIKCISFAMGDPNTYLMDHLIPLKPIKALEGQPIHELLKIFVYGKLSEYREFYRKHKDVVDQLQLDHEKNVEKMRYLTFMYLAEKNQEIPFDDIRREVEIDDVEAFTINVLGTKMVTAKVNHLTQKVIVVSTMHRSFMRNEWEQLRDILSGWYQRLEKVEQSTQQIVQAQQQMAAASSSRA</sequence>
<keyword evidence="3" id="KW-0396">Initiation factor</keyword>
<dbReference type="GO" id="GO:0002183">
    <property type="term" value="P:cytoplasmic translational initiation"/>
    <property type="evidence" value="ECO:0007669"/>
    <property type="project" value="TreeGrafter"/>
</dbReference>
<comment type="similarity">
    <text evidence="1">Belongs to the CSN7/EIF3M family. CSN7 subfamily.</text>
</comment>
<name>A0A1V9WY25_9ACAR</name>
<dbReference type="PROSITE" id="PS50250">
    <property type="entry name" value="PCI"/>
    <property type="match status" value="1"/>
</dbReference>
<dbReference type="InterPro" id="IPR000717">
    <property type="entry name" value="PCI_dom"/>
</dbReference>
<dbReference type="Pfam" id="PF01399">
    <property type="entry name" value="PCI"/>
    <property type="match status" value="1"/>
</dbReference>
<evidence type="ECO:0000259" key="2">
    <source>
        <dbReference type="PROSITE" id="PS50250"/>
    </source>
</evidence>
<evidence type="ECO:0000313" key="3">
    <source>
        <dbReference type="EMBL" id="OQR66117.1"/>
    </source>
</evidence>
<dbReference type="EMBL" id="MNPL01033652">
    <property type="protein sequence ID" value="OQR66117.1"/>
    <property type="molecule type" value="Genomic_DNA"/>
</dbReference>
<keyword evidence="3" id="KW-0648">Protein biosynthesis</keyword>
<comment type="caution">
    <text evidence="3">The sequence shown here is derived from an EMBL/GenBank/DDBJ whole genome shotgun (WGS) entry which is preliminary data.</text>
</comment>
<proteinExistence type="inferred from homology"/>
<dbReference type="STRING" id="418985.A0A1V9WY25"/>
<dbReference type="SMART" id="SM00088">
    <property type="entry name" value="PINT"/>
    <property type="match status" value="1"/>
</dbReference>
<evidence type="ECO:0000313" key="4">
    <source>
        <dbReference type="Proteomes" id="UP000192247"/>
    </source>
</evidence>
<gene>
    <name evidence="3" type="ORF">BIW11_14363</name>
</gene>
<dbReference type="InterPro" id="IPR045237">
    <property type="entry name" value="COPS7/eIF3m"/>
</dbReference>
<dbReference type="GO" id="GO:0003743">
    <property type="term" value="F:translation initiation factor activity"/>
    <property type="evidence" value="ECO:0007669"/>
    <property type="project" value="UniProtKB-KW"/>
</dbReference>
<reference evidence="3 4" key="1">
    <citation type="journal article" date="2017" name="Gigascience">
        <title>Draft genome of the honey bee ectoparasitic mite, Tropilaelaps mercedesae, is shaped by the parasitic life history.</title>
        <authorList>
            <person name="Dong X."/>
            <person name="Armstrong S.D."/>
            <person name="Xia D."/>
            <person name="Makepeace B.L."/>
            <person name="Darby A.C."/>
            <person name="Kadowaki T."/>
        </authorList>
    </citation>
    <scope>NUCLEOTIDE SEQUENCE [LARGE SCALE GENOMIC DNA]</scope>
    <source>
        <strain evidence="3">Wuxi-XJTLU</strain>
    </source>
</reference>
<dbReference type="Proteomes" id="UP000192247">
    <property type="component" value="Unassembled WGS sequence"/>
</dbReference>
<dbReference type="PANTHER" id="PTHR15350">
    <property type="entry name" value="COP9 SIGNALOSOME COMPLEX SUBUNIT 7/DENDRITIC CELL PROTEIN GA17"/>
    <property type="match status" value="1"/>
</dbReference>
<dbReference type="FunCoup" id="A0A1V9WY25">
    <property type="interactions" value="1879"/>
</dbReference>
<dbReference type="GO" id="GO:0005852">
    <property type="term" value="C:eukaryotic translation initiation factor 3 complex"/>
    <property type="evidence" value="ECO:0007669"/>
    <property type="project" value="TreeGrafter"/>
</dbReference>
<dbReference type="AlphaFoldDB" id="A0A1V9WY25"/>
<keyword evidence="4" id="KW-1185">Reference proteome</keyword>